<organism evidence="1 2">
    <name type="scientific">Mycobacterium ostraviense</name>
    <dbReference type="NCBI Taxonomy" id="2738409"/>
    <lineage>
        <taxon>Bacteria</taxon>
        <taxon>Bacillati</taxon>
        <taxon>Actinomycetota</taxon>
        <taxon>Actinomycetes</taxon>
        <taxon>Mycobacteriales</taxon>
        <taxon>Mycobacteriaceae</taxon>
        <taxon>Mycobacterium</taxon>
    </lineage>
</organism>
<dbReference type="Proteomes" id="UP000077342">
    <property type="component" value="Unassembled WGS sequence"/>
</dbReference>
<dbReference type="EMBL" id="LWCI01000102">
    <property type="protein sequence ID" value="KZS62917.1"/>
    <property type="molecule type" value="Genomic_DNA"/>
</dbReference>
<dbReference type="RefSeq" id="WP_075510465.1">
    <property type="nucleotide sequence ID" value="NZ_CP089224.1"/>
</dbReference>
<protein>
    <recommendedName>
        <fullName evidence="3">DUF4267 domain-containing protein</fullName>
    </recommendedName>
</protein>
<reference evidence="2" key="1">
    <citation type="submission" date="2016-04" db="EMBL/GenBank/DDBJ databases">
        <authorList>
            <person name="Strapagiel D."/>
            <person name="Borowka P."/>
            <person name="Marciniak B."/>
            <person name="Bakula Z."/>
            <person name="Van Ingen J."/>
            <person name="Safianowska A."/>
            <person name="Dziadek J."/>
            <person name="Jagielski T."/>
        </authorList>
    </citation>
    <scope>NUCLEOTIDE SEQUENCE [LARGE SCALE GENOMIC DNA]</scope>
    <source>
        <strain evidence="2">1010001458</strain>
    </source>
</reference>
<comment type="caution">
    <text evidence="1">The sequence shown here is derived from an EMBL/GenBank/DDBJ whole genome shotgun (WGS) entry which is preliminary data.</text>
</comment>
<evidence type="ECO:0000313" key="2">
    <source>
        <dbReference type="Proteomes" id="UP000077342"/>
    </source>
</evidence>
<evidence type="ECO:0008006" key="3">
    <source>
        <dbReference type="Google" id="ProtNLM"/>
    </source>
</evidence>
<proteinExistence type="predicted"/>
<accession>A0A164AXP5</accession>
<evidence type="ECO:0000313" key="1">
    <source>
        <dbReference type="EMBL" id="KZS62917.1"/>
    </source>
</evidence>
<gene>
    <name evidence="1" type="ORF">A4G28_06345</name>
</gene>
<name>A0A164AXP5_9MYCO</name>
<keyword evidence="2" id="KW-1185">Reference proteome</keyword>
<dbReference type="AlphaFoldDB" id="A0A164AXP5"/>
<sequence>MVDDVLPGARVIQMRMIYVREMVTYSTARIALGATRAAVGLGSWLVPDSTARLFGIDPVTANRFLTRLFGARELALAVALLAAPPGAVRAVAAAGAVIDTVDVIAGLDEARRGNLSTQAILLGAGGALVFAALGSSVACESRSDDG</sequence>